<dbReference type="EMBL" id="LJIJ01000017">
    <property type="protein sequence ID" value="ODN05730.1"/>
    <property type="molecule type" value="Genomic_DNA"/>
</dbReference>
<comment type="similarity">
    <text evidence="3">Belongs to the metallophosphoesterase superfamily. Purple acid phosphatase family.</text>
</comment>
<dbReference type="PANTHER" id="PTHR45867:SF3">
    <property type="entry name" value="ACID PHOSPHATASE TYPE 7"/>
    <property type="match status" value="1"/>
</dbReference>
<dbReference type="InterPro" id="IPR015914">
    <property type="entry name" value="PAPs_N"/>
</dbReference>
<dbReference type="STRING" id="48709.A0A1D2NKD8"/>
<dbReference type="OMA" id="CKDVFEP"/>
<dbReference type="AlphaFoldDB" id="A0A1D2NKD8"/>
<evidence type="ECO:0000256" key="1">
    <source>
        <dbReference type="ARBA" id="ARBA00022729"/>
    </source>
</evidence>
<evidence type="ECO:0000259" key="6">
    <source>
        <dbReference type="Pfam" id="PF16656"/>
    </source>
</evidence>
<gene>
    <name evidence="7" type="ORF">Ocin01_00929</name>
</gene>
<comment type="catalytic activity">
    <reaction evidence="3">
        <text>a phosphate monoester + H2O = an alcohol + phosphate</text>
        <dbReference type="Rhea" id="RHEA:15017"/>
        <dbReference type="ChEBI" id="CHEBI:15377"/>
        <dbReference type="ChEBI" id="CHEBI:30879"/>
        <dbReference type="ChEBI" id="CHEBI:43474"/>
        <dbReference type="ChEBI" id="CHEBI:67140"/>
        <dbReference type="EC" id="3.1.3.2"/>
    </reaction>
</comment>
<protein>
    <recommendedName>
        <fullName evidence="3">Purple acid phosphatase</fullName>
        <ecNumber evidence="3">3.1.3.2</ecNumber>
    </recommendedName>
</protein>
<dbReference type="Pfam" id="PF14008">
    <property type="entry name" value="Metallophos_C"/>
    <property type="match status" value="1"/>
</dbReference>
<dbReference type="InterPro" id="IPR029052">
    <property type="entry name" value="Metallo-depent_PP-like"/>
</dbReference>
<dbReference type="OrthoDB" id="45007at2759"/>
<proteinExistence type="inferred from homology"/>
<feature type="domain" description="Purple acid phosphatase N-terminal" evidence="6">
    <location>
        <begin position="60"/>
        <end position="151"/>
    </location>
</feature>
<keyword evidence="8" id="KW-1185">Reference proteome</keyword>
<dbReference type="Gene3D" id="3.60.21.10">
    <property type="match status" value="1"/>
</dbReference>
<evidence type="ECO:0000313" key="8">
    <source>
        <dbReference type="Proteomes" id="UP000094527"/>
    </source>
</evidence>
<dbReference type="CDD" id="cd00063">
    <property type="entry name" value="FN3"/>
    <property type="match status" value="1"/>
</dbReference>
<keyword evidence="2" id="KW-0325">Glycoprotein</keyword>
<evidence type="ECO:0000259" key="4">
    <source>
        <dbReference type="Pfam" id="PF00149"/>
    </source>
</evidence>
<comment type="caution">
    <text evidence="7">The sequence shown here is derived from an EMBL/GenBank/DDBJ whole genome shotgun (WGS) entry which is preliminary data.</text>
</comment>
<dbReference type="CDD" id="cd00839">
    <property type="entry name" value="MPP_PAPs"/>
    <property type="match status" value="1"/>
</dbReference>
<accession>A0A1D2NKD8</accession>
<dbReference type="InterPro" id="IPR008963">
    <property type="entry name" value="Purple_acid_Pase-like_N"/>
</dbReference>
<organism evidence="7 8">
    <name type="scientific">Orchesella cincta</name>
    <name type="common">Springtail</name>
    <name type="synonym">Podura cincta</name>
    <dbReference type="NCBI Taxonomy" id="48709"/>
    <lineage>
        <taxon>Eukaryota</taxon>
        <taxon>Metazoa</taxon>
        <taxon>Ecdysozoa</taxon>
        <taxon>Arthropoda</taxon>
        <taxon>Hexapoda</taxon>
        <taxon>Collembola</taxon>
        <taxon>Entomobryomorpha</taxon>
        <taxon>Entomobryoidea</taxon>
        <taxon>Orchesellidae</taxon>
        <taxon>Orchesellinae</taxon>
        <taxon>Orchesella</taxon>
    </lineage>
</organism>
<dbReference type="GO" id="GO:0003993">
    <property type="term" value="F:acid phosphatase activity"/>
    <property type="evidence" value="ECO:0007669"/>
    <property type="project" value="UniProtKB-EC"/>
</dbReference>
<dbReference type="Pfam" id="PF00149">
    <property type="entry name" value="Metallophos"/>
    <property type="match status" value="1"/>
</dbReference>
<dbReference type="Gene3D" id="2.60.40.380">
    <property type="entry name" value="Purple acid phosphatase-like, N-terminal"/>
    <property type="match status" value="1"/>
</dbReference>
<feature type="signal peptide" evidence="3">
    <location>
        <begin position="1"/>
        <end position="22"/>
    </location>
</feature>
<dbReference type="GO" id="GO:0046872">
    <property type="term" value="F:metal ion binding"/>
    <property type="evidence" value="ECO:0007669"/>
    <property type="project" value="InterPro"/>
</dbReference>
<evidence type="ECO:0000256" key="2">
    <source>
        <dbReference type="ARBA" id="ARBA00023180"/>
    </source>
</evidence>
<feature type="domain" description="Purple acid phosphatase C-terminal" evidence="5">
    <location>
        <begin position="392"/>
        <end position="454"/>
    </location>
</feature>
<dbReference type="InterPro" id="IPR003961">
    <property type="entry name" value="FN3_dom"/>
</dbReference>
<dbReference type="Pfam" id="PF16656">
    <property type="entry name" value="Pur_ac_phosph_N"/>
    <property type="match status" value="1"/>
</dbReference>
<dbReference type="SUPFAM" id="SSF49363">
    <property type="entry name" value="Purple acid phosphatase, N-terminal domain"/>
    <property type="match status" value="1"/>
</dbReference>
<dbReference type="PANTHER" id="PTHR45867">
    <property type="entry name" value="PURPLE ACID PHOSPHATASE"/>
    <property type="match status" value="1"/>
</dbReference>
<dbReference type="Proteomes" id="UP000094527">
    <property type="component" value="Unassembled WGS sequence"/>
</dbReference>
<name>A0A1D2NKD8_ORCCI</name>
<keyword evidence="1 3" id="KW-0732">Signal</keyword>
<dbReference type="EC" id="3.1.3.2" evidence="3"/>
<keyword evidence="3" id="KW-0378">Hydrolase</keyword>
<dbReference type="InterPro" id="IPR025733">
    <property type="entry name" value="PAPs_C"/>
</dbReference>
<dbReference type="SUPFAM" id="SSF56300">
    <property type="entry name" value="Metallo-dependent phosphatases"/>
    <property type="match status" value="1"/>
</dbReference>
<feature type="domain" description="Calcineurin-like phosphoesterase" evidence="4">
    <location>
        <begin position="163"/>
        <end position="367"/>
    </location>
</feature>
<dbReference type="InterPro" id="IPR041792">
    <property type="entry name" value="MPP_PAP"/>
</dbReference>
<reference evidence="7 8" key="1">
    <citation type="journal article" date="2016" name="Genome Biol. Evol.">
        <title>Gene Family Evolution Reflects Adaptation to Soil Environmental Stressors in the Genome of the Collembolan Orchesella cincta.</title>
        <authorList>
            <person name="Faddeeva-Vakhrusheva A."/>
            <person name="Derks M.F."/>
            <person name="Anvar S.Y."/>
            <person name="Agamennone V."/>
            <person name="Suring W."/>
            <person name="Smit S."/>
            <person name="van Straalen N.M."/>
            <person name="Roelofs D."/>
        </authorList>
    </citation>
    <scope>NUCLEOTIDE SEQUENCE [LARGE SCALE GENOMIC DNA]</scope>
    <source>
        <tissue evidence="7">Mixed pool</tissue>
    </source>
</reference>
<sequence>MTLASTLAKFLVILLSVYNVRASLVLDNLSDPLYAQAEPDAETGYETNVIFEAGLHYYQPRHVHISYGNSPTEMFVTWSTLSDPGSSIVEFGRGKLSDYRVNGSTTTFTDSGPYKLTQFIHRVTLENLEPGQPYMYHVGSDLGWSEIFFFRVMPNDTNWLPQVAVFGDLGSENAQSLTRLQEEVQMGMYDAIIHVGDFAYDMNTDNGLVGDSFMDQIQPIAGYVPYMTCPGNHENADNFAQYKNRFTMPGDTESMYFSFNMGPIHFISFSTEFYYFLNYGMSPLINQYYWLENDLKEATKPENRAIRPWIVTFGHRPMYCSNNNTDDCTYHETRVRVGVPFLHWFGLEDMFMQYGVDLTIWAHEHSYERMFPLYNRTVYNGSLEEPYRNPKALVHVTTGSAGCKERHDDFLDYMPRWTAFRSTDYGYSRLKVINNTHLYVEQVSDDKDGKVIDSFTLIRDHHEPYDIPIPPEPELDLRY</sequence>
<evidence type="ECO:0000313" key="7">
    <source>
        <dbReference type="EMBL" id="ODN05730.1"/>
    </source>
</evidence>
<evidence type="ECO:0000259" key="5">
    <source>
        <dbReference type="Pfam" id="PF14008"/>
    </source>
</evidence>
<feature type="chain" id="PRO_5008811381" description="Purple acid phosphatase" evidence="3">
    <location>
        <begin position="23"/>
        <end position="479"/>
    </location>
</feature>
<evidence type="ECO:0000256" key="3">
    <source>
        <dbReference type="RuleBase" id="RU361203"/>
    </source>
</evidence>
<dbReference type="InterPro" id="IPR004843">
    <property type="entry name" value="Calcineurin-like_PHP"/>
</dbReference>